<dbReference type="AlphaFoldDB" id="A0A1K1KL21"/>
<evidence type="ECO:0000313" key="11">
    <source>
        <dbReference type="Proteomes" id="UP000190935"/>
    </source>
</evidence>
<evidence type="ECO:0000256" key="1">
    <source>
        <dbReference type="ARBA" id="ARBA00004651"/>
    </source>
</evidence>
<evidence type="ECO:0000313" key="10">
    <source>
        <dbReference type="EMBL" id="SFV39554.1"/>
    </source>
</evidence>
<reference evidence="11" key="1">
    <citation type="submission" date="2016-11" db="EMBL/GenBank/DDBJ databases">
        <authorList>
            <person name="Papadimitriou K."/>
        </authorList>
    </citation>
    <scope>NUCLEOTIDE SEQUENCE [LARGE SCALE GENOMIC DNA]</scope>
    <source>
        <strain evidence="11">ACA-DC 1533</strain>
    </source>
</reference>
<evidence type="ECO:0000256" key="6">
    <source>
        <dbReference type="ARBA" id="ARBA00023136"/>
    </source>
</evidence>
<evidence type="ECO:0000256" key="8">
    <source>
        <dbReference type="SAM" id="Phobius"/>
    </source>
</evidence>
<gene>
    <name evidence="10" type="ORF">LAC1533_0134</name>
</gene>
<evidence type="ECO:0000256" key="2">
    <source>
        <dbReference type="ARBA" id="ARBA00022475"/>
    </source>
</evidence>
<name>A0A1K1KL21_9LACO</name>
<dbReference type="GeneID" id="95348238"/>
<feature type="transmembrane region" description="Helical" evidence="8">
    <location>
        <begin position="87"/>
        <end position="105"/>
    </location>
</feature>
<dbReference type="GO" id="GO:0005886">
    <property type="term" value="C:plasma membrane"/>
    <property type="evidence" value="ECO:0007669"/>
    <property type="project" value="UniProtKB-SubCell"/>
</dbReference>
<keyword evidence="2" id="KW-1003">Cell membrane</keyword>
<proteinExistence type="inferred from homology"/>
<dbReference type="Pfam" id="PF12821">
    <property type="entry name" value="ThrE_2"/>
    <property type="match status" value="1"/>
</dbReference>
<evidence type="ECO:0000256" key="7">
    <source>
        <dbReference type="ARBA" id="ARBA00034125"/>
    </source>
</evidence>
<evidence type="ECO:0000256" key="4">
    <source>
        <dbReference type="ARBA" id="ARBA00022692"/>
    </source>
</evidence>
<comment type="similarity">
    <text evidence="7">Belongs to the ThrE exporter (TC 2.A.79) family.</text>
</comment>
<dbReference type="RefSeq" id="WP_079578381.1">
    <property type="nucleotide sequence ID" value="NZ_LT630287.1"/>
</dbReference>
<keyword evidence="6 8" id="KW-0472">Membrane</keyword>
<dbReference type="EMBL" id="LT630287">
    <property type="protein sequence ID" value="SFV39554.1"/>
    <property type="molecule type" value="Genomic_DNA"/>
</dbReference>
<keyword evidence="5 8" id="KW-1133">Transmembrane helix</keyword>
<keyword evidence="3" id="KW-0997">Cell inner membrane</keyword>
<feature type="transmembrane region" description="Helical" evidence="8">
    <location>
        <begin position="31"/>
        <end position="49"/>
    </location>
</feature>
<dbReference type="InterPro" id="IPR024528">
    <property type="entry name" value="ThrE_2"/>
</dbReference>
<organism evidence="10 11">
    <name type="scientific">Ligilactobacillus acidipiscis</name>
    <dbReference type="NCBI Taxonomy" id="89059"/>
    <lineage>
        <taxon>Bacteria</taxon>
        <taxon>Bacillati</taxon>
        <taxon>Bacillota</taxon>
        <taxon>Bacilli</taxon>
        <taxon>Lactobacillales</taxon>
        <taxon>Lactobacillaceae</taxon>
        <taxon>Ligilactobacillus</taxon>
    </lineage>
</organism>
<accession>A0A1K1KL21</accession>
<dbReference type="PANTHER" id="PTHR34390">
    <property type="entry name" value="UPF0442 PROTEIN YJJB-RELATED"/>
    <property type="match status" value="1"/>
</dbReference>
<dbReference type="Proteomes" id="UP000190935">
    <property type="component" value="Chromosome I"/>
</dbReference>
<feature type="transmembrane region" description="Helical" evidence="8">
    <location>
        <begin position="55"/>
        <end position="75"/>
    </location>
</feature>
<evidence type="ECO:0000259" key="9">
    <source>
        <dbReference type="Pfam" id="PF12821"/>
    </source>
</evidence>
<evidence type="ECO:0000256" key="3">
    <source>
        <dbReference type="ARBA" id="ARBA00022519"/>
    </source>
</evidence>
<comment type="subcellular location">
    <subcellularLocation>
        <location evidence="1">Cell membrane</location>
        <topology evidence="1">Multi-pass membrane protein</topology>
    </subcellularLocation>
</comment>
<dbReference type="GO" id="GO:0015744">
    <property type="term" value="P:succinate transport"/>
    <property type="evidence" value="ECO:0007669"/>
    <property type="project" value="TreeGrafter"/>
</dbReference>
<feature type="transmembrane region" description="Helical" evidence="8">
    <location>
        <begin position="117"/>
        <end position="137"/>
    </location>
</feature>
<protein>
    <recommendedName>
        <fullName evidence="9">Threonine/Serine exporter ThrE domain-containing protein</fullName>
    </recommendedName>
</protein>
<dbReference type="KEGG" id="laca:LAC1533_0134"/>
<dbReference type="InterPro" id="IPR050539">
    <property type="entry name" value="ThrE_Dicarb/AminoAcid_Exp"/>
</dbReference>
<feature type="transmembrane region" description="Helical" evidence="8">
    <location>
        <begin position="6"/>
        <end position="24"/>
    </location>
</feature>
<dbReference type="PANTHER" id="PTHR34390:SF1">
    <property type="entry name" value="SUCCINATE TRANSPORTER SUBUNIT YJJB-RELATED"/>
    <property type="match status" value="1"/>
</dbReference>
<evidence type="ECO:0000256" key="5">
    <source>
        <dbReference type="ARBA" id="ARBA00022989"/>
    </source>
</evidence>
<keyword evidence="4 8" id="KW-0812">Transmembrane</keyword>
<sequence length="149" mass="16129">MTFYHFFIQATFSYLGTFTFGLFINLPKKALNISSLIGMVGWILYWFIFKFGYGSILGNYLAALLVGLLGIIFSFKKAMPSTMFSSGLVPLVPGASGYQALSAFINGETVLAISKTTHVAMVAGAIALGYVTAQMIVDLVNKKKKNSVS</sequence>
<feature type="domain" description="Threonine/Serine exporter ThrE" evidence="9">
    <location>
        <begin position="9"/>
        <end position="135"/>
    </location>
</feature>